<protein>
    <submittedName>
        <fullName evidence="1">Metal-binding protein</fullName>
    </submittedName>
</protein>
<dbReference type="OrthoDB" id="8780249at2"/>
<gene>
    <name evidence="1" type="ORF">AX660_13400</name>
</gene>
<dbReference type="EMBL" id="LSNE01000005">
    <property type="protein sequence ID" value="KXI29146.1"/>
    <property type="molecule type" value="Genomic_DNA"/>
</dbReference>
<accession>A0A136A1N7</accession>
<evidence type="ECO:0000313" key="1">
    <source>
        <dbReference type="EMBL" id="KXI29146.1"/>
    </source>
</evidence>
<dbReference type="STRING" id="1799789.AX660_13400"/>
<dbReference type="AlphaFoldDB" id="A0A136A1N7"/>
<evidence type="ECO:0000313" key="2">
    <source>
        <dbReference type="Proteomes" id="UP000070299"/>
    </source>
</evidence>
<organism evidence="1 2">
    <name type="scientific">Paraglaciecola hydrolytica</name>
    <dbReference type="NCBI Taxonomy" id="1799789"/>
    <lineage>
        <taxon>Bacteria</taxon>
        <taxon>Pseudomonadati</taxon>
        <taxon>Pseudomonadota</taxon>
        <taxon>Gammaproteobacteria</taxon>
        <taxon>Alteromonadales</taxon>
        <taxon>Alteromonadaceae</taxon>
        <taxon>Paraglaciecola</taxon>
    </lineage>
</organism>
<name>A0A136A1N7_9ALTE</name>
<reference evidence="2" key="1">
    <citation type="submission" date="2016-02" db="EMBL/GenBank/DDBJ databases">
        <authorList>
            <person name="Schultz-Johansen M."/>
            <person name="Glaring M.A."/>
            <person name="Bech P.K."/>
            <person name="Stougaard P."/>
        </authorList>
    </citation>
    <scope>NUCLEOTIDE SEQUENCE [LARGE SCALE GENOMIC DNA]</scope>
    <source>
        <strain evidence="2">S66</strain>
    </source>
</reference>
<dbReference type="Proteomes" id="UP000070299">
    <property type="component" value="Unassembled WGS sequence"/>
</dbReference>
<comment type="caution">
    <text evidence="1">The sequence shown here is derived from an EMBL/GenBank/DDBJ whole genome shotgun (WGS) entry which is preliminary data.</text>
</comment>
<sequence length="119" mass="13461">MCDCQQQSDLVEISNNHSEFKSKLSKLEVGNWVLLMSCPDCEQLWKVDEWDKYQNCYAVKIPSREGWEAFDSEALVKELMVKNRGGLTDSECLSLGCSLNKVKGSAYCVNHLYEGGTRA</sequence>
<keyword evidence="2" id="KW-1185">Reference proteome</keyword>
<proteinExistence type="predicted"/>